<accession>A0AAV3UQL8</accession>
<gene>
    <name evidence="1" type="ORF">GCM10025751_52970</name>
</gene>
<dbReference type="GeneID" id="68617499"/>
<reference evidence="1 2" key="1">
    <citation type="journal article" date="2019" name="Int. J. Syst. Evol. Microbiol.">
        <title>The Global Catalogue of Microorganisms (GCM) 10K type strain sequencing project: providing services to taxonomists for standard genome sequencing and annotation.</title>
        <authorList>
            <consortium name="The Broad Institute Genomics Platform"/>
            <consortium name="The Broad Institute Genome Sequencing Center for Infectious Disease"/>
            <person name="Wu L."/>
            <person name="Ma J."/>
        </authorList>
    </citation>
    <scope>NUCLEOTIDE SEQUENCE [LARGE SCALE GENOMIC DNA]</scope>
    <source>
        <strain evidence="1 2">JCM 17504</strain>
    </source>
</reference>
<name>A0AAV3UQL8_9EURY</name>
<proteinExistence type="predicted"/>
<sequence>MSHVVYYHPQAENFSLKYSLVSPADLLSRQTDSDGTTRLMGYPFETPVYVLYKRDTEIGDANEIDFDRE</sequence>
<dbReference type="Proteomes" id="UP001501729">
    <property type="component" value="Unassembled WGS sequence"/>
</dbReference>
<dbReference type="InterPro" id="IPR058485">
    <property type="entry name" value="DUF8172"/>
</dbReference>
<evidence type="ECO:0000313" key="1">
    <source>
        <dbReference type="EMBL" id="GAA5063980.1"/>
    </source>
</evidence>
<keyword evidence="2" id="KW-1185">Reference proteome</keyword>
<dbReference type="AlphaFoldDB" id="A0AAV3UQL8"/>
<protein>
    <submittedName>
        <fullName evidence="1">Uncharacterized protein</fullName>
    </submittedName>
</protein>
<dbReference type="Pfam" id="PF26511">
    <property type="entry name" value="DUF8172"/>
    <property type="match status" value="1"/>
</dbReference>
<comment type="caution">
    <text evidence="1">The sequence shown here is derived from an EMBL/GenBank/DDBJ whole genome shotgun (WGS) entry which is preliminary data.</text>
</comment>
<organism evidence="1 2">
    <name type="scientific">Haladaptatus pallidirubidus</name>
    <dbReference type="NCBI Taxonomy" id="1008152"/>
    <lineage>
        <taxon>Archaea</taxon>
        <taxon>Methanobacteriati</taxon>
        <taxon>Methanobacteriota</taxon>
        <taxon>Stenosarchaea group</taxon>
        <taxon>Halobacteria</taxon>
        <taxon>Halobacteriales</taxon>
        <taxon>Haladaptataceae</taxon>
        <taxon>Haladaptatus</taxon>
    </lineage>
</organism>
<evidence type="ECO:0000313" key="2">
    <source>
        <dbReference type="Proteomes" id="UP001501729"/>
    </source>
</evidence>
<dbReference type="EMBL" id="BAABKX010000030">
    <property type="protein sequence ID" value="GAA5063980.1"/>
    <property type="molecule type" value="Genomic_DNA"/>
</dbReference>
<dbReference type="RefSeq" id="WP_227778723.1">
    <property type="nucleotide sequence ID" value="NZ_BAABKX010000030.1"/>
</dbReference>